<geneLocation type="plasmid" evidence="9 10">
    <name>pNBRC108728a</name>
</geneLocation>
<comment type="similarity">
    <text evidence="2">Belongs to the beta sliding clamp family.</text>
</comment>
<dbReference type="InterPro" id="IPR001001">
    <property type="entry name" value="DNA_polIII_beta"/>
</dbReference>
<dbReference type="PANTHER" id="PTHR30478">
    <property type="entry name" value="DNA POLYMERASE III SUBUNIT BETA"/>
    <property type="match status" value="1"/>
</dbReference>
<evidence type="ECO:0000256" key="8">
    <source>
        <dbReference type="ARBA" id="ARBA00023125"/>
    </source>
</evidence>
<comment type="subcellular location">
    <subcellularLocation>
        <location evidence="1">Cytoplasm</location>
    </subcellularLocation>
</comment>
<name>A0ABM8GVF0_9MICO</name>
<dbReference type="PANTHER" id="PTHR30478:SF0">
    <property type="entry name" value="BETA SLIDING CLAMP"/>
    <property type="match status" value="1"/>
</dbReference>
<dbReference type="Gene3D" id="3.10.150.10">
    <property type="entry name" value="DNA Polymerase III, subunit A, domain 2"/>
    <property type="match status" value="1"/>
</dbReference>
<dbReference type="Gene3D" id="3.70.10.10">
    <property type="match status" value="1"/>
</dbReference>
<organism evidence="9 10">
    <name type="scientific">Frondihabitans sucicola</name>
    <dbReference type="NCBI Taxonomy" id="1268041"/>
    <lineage>
        <taxon>Bacteria</taxon>
        <taxon>Bacillati</taxon>
        <taxon>Actinomycetota</taxon>
        <taxon>Actinomycetes</taxon>
        <taxon>Micrococcales</taxon>
        <taxon>Microbacteriaceae</taxon>
        <taxon>Frondihabitans</taxon>
    </lineage>
</organism>
<evidence type="ECO:0000256" key="7">
    <source>
        <dbReference type="ARBA" id="ARBA00022932"/>
    </source>
</evidence>
<dbReference type="RefSeq" id="WP_286347297.1">
    <property type="nucleotide sequence ID" value="NZ_AP027733.1"/>
</dbReference>
<keyword evidence="4" id="KW-0808">Transferase</keyword>
<evidence type="ECO:0000313" key="10">
    <source>
        <dbReference type="Proteomes" id="UP001321486"/>
    </source>
</evidence>
<accession>A0ABM8GVF0</accession>
<evidence type="ECO:0000256" key="4">
    <source>
        <dbReference type="ARBA" id="ARBA00022679"/>
    </source>
</evidence>
<dbReference type="SUPFAM" id="SSF55979">
    <property type="entry name" value="DNA clamp"/>
    <property type="match status" value="1"/>
</dbReference>
<evidence type="ECO:0000256" key="6">
    <source>
        <dbReference type="ARBA" id="ARBA00022705"/>
    </source>
</evidence>
<dbReference type="EMBL" id="AP027733">
    <property type="protein sequence ID" value="BDZ52447.1"/>
    <property type="molecule type" value="Genomic_DNA"/>
</dbReference>
<evidence type="ECO:0000256" key="5">
    <source>
        <dbReference type="ARBA" id="ARBA00022695"/>
    </source>
</evidence>
<keyword evidence="6" id="KW-0235">DNA replication</keyword>
<evidence type="ECO:0000256" key="2">
    <source>
        <dbReference type="ARBA" id="ARBA00010752"/>
    </source>
</evidence>
<reference evidence="10" key="1">
    <citation type="journal article" date="2019" name="Int. J. Syst. Evol. Microbiol.">
        <title>The Global Catalogue of Microorganisms (GCM) 10K type strain sequencing project: providing services to taxonomists for standard genome sequencing and annotation.</title>
        <authorList>
            <consortium name="The Broad Institute Genomics Platform"/>
            <consortium name="The Broad Institute Genome Sequencing Center for Infectious Disease"/>
            <person name="Wu L."/>
            <person name="Ma J."/>
        </authorList>
    </citation>
    <scope>NUCLEOTIDE SEQUENCE [LARGE SCALE GENOMIC DNA]</scope>
    <source>
        <strain evidence="10">NBRC 108728</strain>
    </source>
</reference>
<keyword evidence="10" id="KW-1185">Reference proteome</keyword>
<evidence type="ECO:0000256" key="3">
    <source>
        <dbReference type="ARBA" id="ARBA00022490"/>
    </source>
</evidence>
<evidence type="ECO:0000256" key="1">
    <source>
        <dbReference type="ARBA" id="ARBA00004496"/>
    </source>
</evidence>
<dbReference type="Proteomes" id="UP001321486">
    <property type="component" value="Plasmid pNBRC108728a"/>
</dbReference>
<proteinExistence type="inferred from homology"/>
<evidence type="ECO:0008006" key="11">
    <source>
        <dbReference type="Google" id="ProtNLM"/>
    </source>
</evidence>
<dbReference type="InterPro" id="IPR046938">
    <property type="entry name" value="DNA_clamp_sf"/>
</dbReference>
<evidence type="ECO:0000313" key="9">
    <source>
        <dbReference type="EMBL" id="BDZ52447.1"/>
    </source>
</evidence>
<keyword evidence="7" id="KW-0239">DNA-directed DNA polymerase</keyword>
<keyword evidence="5" id="KW-0548">Nucleotidyltransferase</keyword>
<keyword evidence="9" id="KW-0614">Plasmid</keyword>
<keyword evidence="3" id="KW-0963">Cytoplasm</keyword>
<gene>
    <name evidence="9" type="ORF">GCM10025867_46880</name>
</gene>
<sequence length="381" mass="40912">MKFTAARDGLKARVDWIAKASTARGGDVVLVKLTTEGDRLFLEGSDGTFWRKTEMPLTGDENVDGTIFTPIGQLSRVLTPGSAPLATLSADDDSREVTINVGRSEFRLGLAIEPQGWEQMPEFTPIATAKKDQVLWALRTAASGAAANSDKGKAAFLGVEFVIEAERIIFSSTNGYRMIRTCVQAQGIAPTEIISLPAPLVDAILAIEGNDVTFVLTEQNLFGVADSKTSAVSLRMDVQHPPIRKLLDQGLKIVEGTTLDSSEFVEALQIVDATGLPHVKIATDDGEMVITSQAPTHDSRSDARSETTIPMIGDPGLGLVMATSLVKPLFSALRTDSLVIKRAPSEGTKTNPVFVYEDSPRDDGTSYEACFMPIADVRRAA</sequence>
<protein>
    <recommendedName>
        <fullName evidence="11">DNA polymerase III subunit beta</fullName>
    </recommendedName>
</protein>
<keyword evidence="8" id="KW-0238">DNA-binding</keyword>